<dbReference type="Gene3D" id="1.10.10.10">
    <property type="entry name" value="Winged helix-like DNA-binding domain superfamily/Winged helix DNA-binding domain"/>
    <property type="match status" value="1"/>
</dbReference>
<dbReference type="PANTHER" id="PTHR43537">
    <property type="entry name" value="TRANSCRIPTIONAL REGULATOR, GNTR FAMILY"/>
    <property type="match status" value="1"/>
</dbReference>
<dbReference type="PANTHER" id="PTHR43537:SF24">
    <property type="entry name" value="GLUCONATE OPERON TRANSCRIPTIONAL REPRESSOR"/>
    <property type="match status" value="1"/>
</dbReference>
<dbReference type="InterPro" id="IPR036390">
    <property type="entry name" value="WH_DNA-bd_sf"/>
</dbReference>
<evidence type="ECO:0000313" key="5">
    <source>
        <dbReference type="EMBL" id="KAB1649368.1"/>
    </source>
</evidence>
<dbReference type="Pfam" id="PF00392">
    <property type="entry name" value="GntR"/>
    <property type="match status" value="1"/>
</dbReference>
<dbReference type="GO" id="GO:0003677">
    <property type="term" value="F:DNA binding"/>
    <property type="evidence" value="ECO:0007669"/>
    <property type="project" value="UniProtKB-KW"/>
</dbReference>
<name>A0A6H9WMU2_9MICO</name>
<proteinExistence type="predicted"/>
<reference evidence="5 6" key="1">
    <citation type="submission" date="2019-09" db="EMBL/GenBank/DDBJ databases">
        <title>Phylogeny of genus Pseudoclavibacter and closely related genus.</title>
        <authorList>
            <person name="Li Y."/>
        </authorList>
    </citation>
    <scope>NUCLEOTIDE SEQUENCE [LARGE SCALE GENOMIC DNA]</scope>
    <source>
        <strain evidence="5 6">EGI 60007</strain>
    </source>
</reference>
<dbReference type="AlphaFoldDB" id="A0A6H9WMU2"/>
<sequence length="256" mass="27269">MARDVPRPGVPPPVLRLTRTSTVHLIATELRTAIFTGALPVGSPLGEVELAAQLGVSRGPLREAAQRLVQEGVLTSVPGRGMKVSEITADEVVDVYEARLAVEGHAAARIIRDGRTSAVDAIERALDDLRQAMRRETAIEIGDADLAFHQTLVDASGSYRLSRAMATLALETRIATFSLPGGYSVRRSVSSSYGDLLAALRAGDEPAARWALDAQFRAAIKRLRGEDTSVETVETAANELPTVIARIDLATAPDAP</sequence>
<dbReference type="PROSITE" id="PS50949">
    <property type="entry name" value="HTH_GNTR"/>
    <property type="match status" value="1"/>
</dbReference>
<dbReference type="InterPro" id="IPR036388">
    <property type="entry name" value="WH-like_DNA-bd_sf"/>
</dbReference>
<gene>
    <name evidence="5" type="ORF">F8O04_03620</name>
</gene>
<dbReference type="SUPFAM" id="SSF46785">
    <property type="entry name" value="Winged helix' DNA-binding domain"/>
    <property type="match status" value="1"/>
</dbReference>
<dbReference type="InterPro" id="IPR000524">
    <property type="entry name" value="Tscrpt_reg_HTH_GntR"/>
</dbReference>
<evidence type="ECO:0000256" key="1">
    <source>
        <dbReference type="ARBA" id="ARBA00023015"/>
    </source>
</evidence>
<comment type="caution">
    <text evidence="5">The sequence shown here is derived from an EMBL/GenBank/DDBJ whole genome shotgun (WGS) entry which is preliminary data.</text>
</comment>
<dbReference type="GO" id="GO:0003700">
    <property type="term" value="F:DNA-binding transcription factor activity"/>
    <property type="evidence" value="ECO:0007669"/>
    <property type="project" value="InterPro"/>
</dbReference>
<dbReference type="CDD" id="cd07377">
    <property type="entry name" value="WHTH_GntR"/>
    <property type="match status" value="1"/>
</dbReference>
<keyword evidence="3" id="KW-0804">Transcription</keyword>
<keyword evidence="2" id="KW-0238">DNA-binding</keyword>
<accession>A0A6H9WMU2</accession>
<dbReference type="InterPro" id="IPR011711">
    <property type="entry name" value="GntR_C"/>
</dbReference>
<dbReference type="Proteomes" id="UP000431744">
    <property type="component" value="Unassembled WGS sequence"/>
</dbReference>
<keyword evidence="6" id="KW-1185">Reference proteome</keyword>
<dbReference type="SMART" id="SM00345">
    <property type="entry name" value="HTH_GNTR"/>
    <property type="match status" value="1"/>
</dbReference>
<evidence type="ECO:0000256" key="2">
    <source>
        <dbReference type="ARBA" id="ARBA00023125"/>
    </source>
</evidence>
<organism evidence="5 6">
    <name type="scientific">Pseudoclavibacter endophyticus</name>
    <dbReference type="NCBI Taxonomy" id="1778590"/>
    <lineage>
        <taxon>Bacteria</taxon>
        <taxon>Bacillati</taxon>
        <taxon>Actinomycetota</taxon>
        <taxon>Actinomycetes</taxon>
        <taxon>Micrococcales</taxon>
        <taxon>Microbacteriaceae</taxon>
        <taxon>Pseudoclavibacter</taxon>
    </lineage>
</organism>
<dbReference type="SUPFAM" id="SSF48008">
    <property type="entry name" value="GntR ligand-binding domain-like"/>
    <property type="match status" value="1"/>
</dbReference>
<feature type="domain" description="HTH gntR-type" evidence="4">
    <location>
        <begin position="20"/>
        <end position="87"/>
    </location>
</feature>
<keyword evidence="1" id="KW-0805">Transcription regulation</keyword>
<dbReference type="Gene3D" id="1.20.120.530">
    <property type="entry name" value="GntR ligand-binding domain-like"/>
    <property type="match status" value="1"/>
</dbReference>
<evidence type="ECO:0000259" key="4">
    <source>
        <dbReference type="PROSITE" id="PS50949"/>
    </source>
</evidence>
<protein>
    <submittedName>
        <fullName evidence="5">GntR family transcriptional regulator</fullName>
    </submittedName>
</protein>
<dbReference type="InterPro" id="IPR008920">
    <property type="entry name" value="TF_FadR/GntR_C"/>
</dbReference>
<dbReference type="SMART" id="SM00895">
    <property type="entry name" value="FCD"/>
    <property type="match status" value="1"/>
</dbReference>
<evidence type="ECO:0000313" key="6">
    <source>
        <dbReference type="Proteomes" id="UP000431744"/>
    </source>
</evidence>
<dbReference type="RefSeq" id="WP_158027958.1">
    <property type="nucleotide sequence ID" value="NZ_BMHG01000001.1"/>
</dbReference>
<dbReference type="OrthoDB" id="9816161at2"/>
<evidence type="ECO:0000256" key="3">
    <source>
        <dbReference type="ARBA" id="ARBA00023163"/>
    </source>
</evidence>
<dbReference type="Pfam" id="PF07729">
    <property type="entry name" value="FCD"/>
    <property type="match status" value="1"/>
</dbReference>
<dbReference type="EMBL" id="WBJY01000001">
    <property type="protein sequence ID" value="KAB1649368.1"/>
    <property type="molecule type" value="Genomic_DNA"/>
</dbReference>